<comment type="caution">
    <text evidence="1">The sequence shown here is derived from an EMBL/GenBank/DDBJ whole genome shotgun (WGS) entry which is preliminary data.</text>
</comment>
<organism evidence="1 2">
    <name type="scientific">Naganishia friedmannii</name>
    <dbReference type="NCBI Taxonomy" id="89922"/>
    <lineage>
        <taxon>Eukaryota</taxon>
        <taxon>Fungi</taxon>
        <taxon>Dikarya</taxon>
        <taxon>Basidiomycota</taxon>
        <taxon>Agaricomycotina</taxon>
        <taxon>Tremellomycetes</taxon>
        <taxon>Filobasidiales</taxon>
        <taxon>Filobasidiaceae</taxon>
        <taxon>Naganishia</taxon>
    </lineage>
</organism>
<dbReference type="EMBL" id="JASBWT010000004">
    <property type="protein sequence ID" value="KAJ9105241.1"/>
    <property type="molecule type" value="Genomic_DNA"/>
</dbReference>
<gene>
    <name evidence="1" type="ORF">QFC21_001606</name>
</gene>
<protein>
    <submittedName>
        <fullName evidence="1">Uncharacterized protein</fullName>
    </submittedName>
</protein>
<sequence length="187" mass="21132">MSTAVMSALNQPPFVSSNTDVPKHEAMGDIGSPMQEDAELSVEPELEERLAEIETPTPDELAKIGADLTERMTDFNRELYPEGYARCKQLYRFARQHITDLIADMPLDPEEDKTKWERKAKLFLLGAEEVHDWLDAEDGLDDSAWIDDDDMEEEESKDAKNGKSDATSKPDQTEKPLKEAESSVKKE</sequence>
<keyword evidence="2" id="KW-1185">Reference proteome</keyword>
<accession>A0ACC2W2F3</accession>
<dbReference type="Proteomes" id="UP001227268">
    <property type="component" value="Unassembled WGS sequence"/>
</dbReference>
<evidence type="ECO:0000313" key="1">
    <source>
        <dbReference type="EMBL" id="KAJ9105241.1"/>
    </source>
</evidence>
<evidence type="ECO:0000313" key="2">
    <source>
        <dbReference type="Proteomes" id="UP001227268"/>
    </source>
</evidence>
<name>A0ACC2W2F3_9TREE</name>
<reference evidence="1" key="1">
    <citation type="submission" date="2023-04" db="EMBL/GenBank/DDBJ databases">
        <title>Draft Genome sequencing of Naganishia species isolated from polar environments using Oxford Nanopore Technology.</title>
        <authorList>
            <person name="Leo P."/>
            <person name="Venkateswaran K."/>
        </authorList>
    </citation>
    <scope>NUCLEOTIDE SEQUENCE</scope>
    <source>
        <strain evidence="1">MNA-CCFEE 5423</strain>
    </source>
</reference>
<proteinExistence type="predicted"/>